<evidence type="ECO:0000256" key="1">
    <source>
        <dbReference type="SAM" id="MobiDB-lite"/>
    </source>
</evidence>
<dbReference type="AlphaFoldDB" id="A0AAV7JN10"/>
<sequence length="257" mass="29078">MAEATPAGLVDKLRLIEFILVDNWAEICHGVRFKDLLDINKLARTKAVEFKDKMRDPRFTEEERAIVSNENLYAIRTLASKSSKDRQSADEKGAKKLSEEKRELEQQKEVIEQEKFAVTEELVYDDVEITPRGSRASSPTPSGNSVASASLKTKDKKQQKLDKDKAKKRDKSVKHFKQFGLKTSDPSIQELVATVSSEKSKDKDMLQIAIGEKVQLVMRDHPKMKPDMWLVEKSDGTMGLARANIFAEGEAELYETC</sequence>
<feature type="compositionally biased region" description="Polar residues" evidence="1">
    <location>
        <begin position="135"/>
        <end position="151"/>
    </location>
</feature>
<keyword evidence="3" id="KW-1185">Reference proteome</keyword>
<dbReference type="EMBL" id="JAKMXF010000318">
    <property type="protein sequence ID" value="KAI6649775.1"/>
    <property type="molecule type" value="Genomic_DNA"/>
</dbReference>
<proteinExistence type="predicted"/>
<feature type="region of interest" description="Disordered" evidence="1">
    <location>
        <begin position="83"/>
        <end position="102"/>
    </location>
</feature>
<feature type="region of interest" description="Disordered" evidence="1">
    <location>
        <begin position="130"/>
        <end position="169"/>
    </location>
</feature>
<name>A0AAV7JN10_9METZ</name>
<organism evidence="2 3">
    <name type="scientific">Oopsacas minuta</name>
    <dbReference type="NCBI Taxonomy" id="111878"/>
    <lineage>
        <taxon>Eukaryota</taxon>
        <taxon>Metazoa</taxon>
        <taxon>Porifera</taxon>
        <taxon>Hexactinellida</taxon>
        <taxon>Hexasterophora</taxon>
        <taxon>Lyssacinosida</taxon>
        <taxon>Leucopsacidae</taxon>
        <taxon>Oopsacas</taxon>
    </lineage>
</organism>
<evidence type="ECO:0000313" key="3">
    <source>
        <dbReference type="Proteomes" id="UP001165289"/>
    </source>
</evidence>
<accession>A0AAV7JN10</accession>
<evidence type="ECO:0000313" key="2">
    <source>
        <dbReference type="EMBL" id="KAI6649775.1"/>
    </source>
</evidence>
<dbReference type="Proteomes" id="UP001165289">
    <property type="component" value="Unassembled WGS sequence"/>
</dbReference>
<protein>
    <submittedName>
        <fullName evidence="2">Uncharacterized protein</fullName>
    </submittedName>
</protein>
<comment type="caution">
    <text evidence="2">The sequence shown here is derived from an EMBL/GenBank/DDBJ whole genome shotgun (WGS) entry which is preliminary data.</text>
</comment>
<feature type="compositionally biased region" description="Basic and acidic residues" evidence="1">
    <location>
        <begin position="152"/>
        <end position="167"/>
    </location>
</feature>
<reference evidence="2 3" key="1">
    <citation type="journal article" date="2023" name="BMC Biol.">
        <title>The compact genome of the sponge Oopsacas minuta (Hexactinellida) is lacking key metazoan core genes.</title>
        <authorList>
            <person name="Santini S."/>
            <person name="Schenkelaars Q."/>
            <person name="Jourda C."/>
            <person name="Duchesne M."/>
            <person name="Belahbib H."/>
            <person name="Rocher C."/>
            <person name="Selva M."/>
            <person name="Riesgo A."/>
            <person name="Vervoort M."/>
            <person name="Leys S.P."/>
            <person name="Kodjabachian L."/>
            <person name="Le Bivic A."/>
            <person name="Borchiellini C."/>
            <person name="Claverie J.M."/>
            <person name="Renard E."/>
        </authorList>
    </citation>
    <scope>NUCLEOTIDE SEQUENCE [LARGE SCALE GENOMIC DNA]</scope>
    <source>
        <strain evidence="2">SPO-2</strain>
    </source>
</reference>
<gene>
    <name evidence="2" type="ORF">LOD99_6564</name>
</gene>